<evidence type="ECO:0000313" key="2">
    <source>
        <dbReference type="EMBL" id="KAG9230094.1"/>
    </source>
</evidence>
<comment type="caution">
    <text evidence="2">The sequence shown here is derived from an EMBL/GenBank/DDBJ whole genome shotgun (WGS) entry which is preliminary data.</text>
</comment>
<dbReference type="AlphaFoldDB" id="A0A9P7YAG4"/>
<name>A0A9P7YAG4_9HELO</name>
<keyword evidence="3" id="KW-1185">Reference proteome</keyword>
<dbReference type="EMBL" id="MU251701">
    <property type="protein sequence ID" value="KAG9230094.1"/>
    <property type="molecule type" value="Genomic_DNA"/>
</dbReference>
<feature type="domain" description="Prion-inhibition and propagation HeLo" evidence="1">
    <location>
        <begin position="32"/>
        <end position="224"/>
    </location>
</feature>
<dbReference type="PANTHER" id="PTHR37542">
    <property type="entry name" value="HELO DOMAIN-CONTAINING PROTEIN-RELATED"/>
    <property type="match status" value="1"/>
</dbReference>
<dbReference type="PANTHER" id="PTHR37542:SF3">
    <property type="entry name" value="PRION-INHIBITION AND PROPAGATION HELO DOMAIN-CONTAINING PROTEIN"/>
    <property type="match status" value="1"/>
</dbReference>
<dbReference type="OrthoDB" id="20872at2759"/>
<organism evidence="2 3">
    <name type="scientific">Amylocarpus encephaloides</name>
    <dbReference type="NCBI Taxonomy" id="45428"/>
    <lineage>
        <taxon>Eukaryota</taxon>
        <taxon>Fungi</taxon>
        <taxon>Dikarya</taxon>
        <taxon>Ascomycota</taxon>
        <taxon>Pezizomycotina</taxon>
        <taxon>Leotiomycetes</taxon>
        <taxon>Helotiales</taxon>
        <taxon>Helotiales incertae sedis</taxon>
        <taxon>Amylocarpus</taxon>
    </lineage>
</organism>
<accession>A0A9P7YAG4</accession>
<gene>
    <name evidence="2" type="ORF">BJ875DRAFT_520996</name>
</gene>
<sequence length="303" mass="33484">MFILELPNVESALIEREDSSIDKDSIIELWLFGAIGIASAFTACVDCFEYIQFGRHFGRDFQTSQLALNCARLRLTRWGKSVNIYDDPKLGRQDATTAEIQLAKNALLQILVLFADTESISKKYKLTAKAGEDLSAYSTSDMDPMMVALDNQMKGLAIQRQKKGRFLKLTSWALYHRSALKDLLEQTVLLLDEIERLFPAPQARTTFVQQEAAAIGDKQSLELIVDVATGVDSLLQKTVKDAIAGHQYSYITFGGKGLAGDAYSSDWKDGAIGASHKYDGIKVEEGGKGLLGNKYGGKDFFDD</sequence>
<dbReference type="Gene3D" id="1.20.120.1020">
    <property type="entry name" value="Prion-inhibition and propagation, HeLo domain"/>
    <property type="match status" value="1"/>
</dbReference>
<dbReference type="InterPro" id="IPR038305">
    <property type="entry name" value="HeLo_sf"/>
</dbReference>
<dbReference type="Pfam" id="PF14479">
    <property type="entry name" value="HeLo"/>
    <property type="match status" value="1"/>
</dbReference>
<evidence type="ECO:0000259" key="1">
    <source>
        <dbReference type="Pfam" id="PF14479"/>
    </source>
</evidence>
<proteinExistence type="predicted"/>
<dbReference type="Proteomes" id="UP000824998">
    <property type="component" value="Unassembled WGS sequence"/>
</dbReference>
<evidence type="ECO:0000313" key="3">
    <source>
        <dbReference type="Proteomes" id="UP000824998"/>
    </source>
</evidence>
<dbReference type="InterPro" id="IPR029498">
    <property type="entry name" value="HeLo_dom"/>
</dbReference>
<protein>
    <submittedName>
        <fullName evidence="2">Small s protein</fullName>
    </submittedName>
</protein>
<reference evidence="2" key="1">
    <citation type="journal article" date="2021" name="IMA Fungus">
        <title>Genomic characterization of three marine fungi, including Emericellopsis atlantica sp. nov. with signatures of a generalist lifestyle and marine biomass degradation.</title>
        <authorList>
            <person name="Hagestad O.C."/>
            <person name="Hou L."/>
            <person name="Andersen J.H."/>
            <person name="Hansen E.H."/>
            <person name="Altermark B."/>
            <person name="Li C."/>
            <person name="Kuhnert E."/>
            <person name="Cox R.J."/>
            <person name="Crous P.W."/>
            <person name="Spatafora J.W."/>
            <person name="Lail K."/>
            <person name="Amirebrahimi M."/>
            <person name="Lipzen A."/>
            <person name="Pangilinan J."/>
            <person name="Andreopoulos W."/>
            <person name="Hayes R.D."/>
            <person name="Ng V."/>
            <person name="Grigoriev I.V."/>
            <person name="Jackson S.A."/>
            <person name="Sutton T.D.S."/>
            <person name="Dobson A.D.W."/>
            <person name="Rama T."/>
        </authorList>
    </citation>
    <scope>NUCLEOTIDE SEQUENCE</scope>
    <source>
        <strain evidence="2">TRa018bII</strain>
    </source>
</reference>